<feature type="compositionally biased region" description="Basic and acidic residues" evidence="1">
    <location>
        <begin position="12"/>
        <end position="21"/>
    </location>
</feature>
<name>A0A846LGS6_9ACTN</name>
<keyword evidence="6" id="KW-1185">Reference proteome</keyword>
<dbReference type="RefSeq" id="WP_166753490.1">
    <property type="nucleotide sequence ID" value="NZ_BAABJU010000019.1"/>
</dbReference>
<dbReference type="AlphaFoldDB" id="A0A846LGS6"/>
<gene>
    <name evidence="4" type="ORF">FB380_000250</name>
    <name evidence="3" type="ORF">GCM10011589_24430</name>
</gene>
<reference evidence="6" key="2">
    <citation type="journal article" date="2019" name="Int. J. Syst. Evol. Microbiol.">
        <title>The Global Catalogue of Microorganisms (GCM) 10K type strain sequencing project: providing services to taxonomists for standard genome sequencing and annotation.</title>
        <authorList>
            <consortium name="The Broad Institute Genomics Platform"/>
            <consortium name="The Broad Institute Genome Sequencing Center for Infectious Disease"/>
            <person name="Wu L."/>
            <person name="Ma J."/>
        </authorList>
    </citation>
    <scope>NUCLEOTIDE SEQUENCE [LARGE SCALE GENOMIC DNA]</scope>
    <source>
        <strain evidence="6">CGMCC 4.5581</strain>
    </source>
</reference>
<feature type="transmembrane region" description="Helical" evidence="2">
    <location>
        <begin position="29"/>
        <end position="50"/>
    </location>
</feature>
<keyword evidence="2" id="KW-0812">Transmembrane</keyword>
<evidence type="ECO:0000313" key="6">
    <source>
        <dbReference type="Proteomes" id="UP000648663"/>
    </source>
</evidence>
<comment type="caution">
    <text evidence="4">The sequence shown here is derived from an EMBL/GenBank/DDBJ whole genome shotgun (WGS) entry which is preliminary data.</text>
</comment>
<dbReference type="Proteomes" id="UP000648663">
    <property type="component" value="Unassembled WGS sequence"/>
</dbReference>
<protein>
    <submittedName>
        <fullName evidence="4">Uncharacterized protein</fullName>
    </submittedName>
</protein>
<dbReference type="EMBL" id="BMMI01000004">
    <property type="protein sequence ID" value="GGL67227.1"/>
    <property type="molecule type" value="Genomic_DNA"/>
</dbReference>
<keyword evidence="2" id="KW-1133">Transmembrane helix</keyword>
<reference evidence="4 5" key="3">
    <citation type="submission" date="2020-02" db="EMBL/GenBank/DDBJ databases">
        <title>Sequencing the genomes of 1000 actinobacteria strains.</title>
        <authorList>
            <person name="Klenk H.-P."/>
        </authorList>
    </citation>
    <scope>NUCLEOTIDE SEQUENCE [LARGE SCALE GENOMIC DNA]</scope>
    <source>
        <strain evidence="4 5">DSM 45201</strain>
    </source>
</reference>
<reference evidence="3" key="4">
    <citation type="submission" date="2024-05" db="EMBL/GenBank/DDBJ databases">
        <authorList>
            <person name="Sun Q."/>
            <person name="Zhou Y."/>
        </authorList>
    </citation>
    <scope>NUCLEOTIDE SEQUENCE</scope>
    <source>
        <strain evidence="3">CGMCC 4.5581</strain>
    </source>
</reference>
<evidence type="ECO:0000313" key="3">
    <source>
        <dbReference type="EMBL" id="GGL67227.1"/>
    </source>
</evidence>
<evidence type="ECO:0000256" key="2">
    <source>
        <dbReference type="SAM" id="Phobius"/>
    </source>
</evidence>
<sequence>MAESEAEPETDAESRSPVRDERSGRAVRWWLAAAAFVLGVFGGGLLVGLLSEGSAPVPQAAPAAPATDGAVPLPAAPPTGETAEVVVNAACLRAVNGAQDVVAVIDDLGEAVSEFNAARLDEVVRRLQPLQGRLAGDIAGCQVVSEVAPATPSGTPSGTPTGTPTGTPPGAPPAEPVPTSPGPVAPTG</sequence>
<reference evidence="3" key="1">
    <citation type="journal article" date="2014" name="Int. J. Syst. Evol. Microbiol.">
        <title>Complete genome of a new Firmicutes species belonging to the dominant human colonic microbiota ('Ruminococcus bicirculans') reveals two chromosomes and a selective capacity to utilize plant glucans.</title>
        <authorList>
            <consortium name="NISC Comparative Sequencing Program"/>
            <person name="Wegmann U."/>
            <person name="Louis P."/>
            <person name="Goesmann A."/>
            <person name="Henrissat B."/>
            <person name="Duncan S.H."/>
            <person name="Flint H.J."/>
        </authorList>
    </citation>
    <scope>NUCLEOTIDE SEQUENCE</scope>
    <source>
        <strain evidence="3">CGMCC 4.5581</strain>
    </source>
</reference>
<evidence type="ECO:0000256" key="1">
    <source>
        <dbReference type="SAM" id="MobiDB-lite"/>
    </source>
</evidence>
<feature type="region of interest" description="Disordered" evidence="1">
    <location>
        <begin position="149"/>
        <end position="188"/>
    </location>
</feature>
<feature type="region of interest" description="Disordered" evidence="1">
    <location>
        <begin position="1"/>
        <end position="21"/>
    </location>
</feature>
<evidence type="ECO:0000313" key="5">
    <source>
        <dbReference type="Proteomes" id="UP000552836"/>
    </source>
</evidence>
<feature type="compositionally biased region" description="Acidic residues" evidence="1">
    <location>
        <begin position="1"/>
        <end position="11"/>
    </location>
</feature>
<dbReference type="Proteomes" id="UP000552836">
    <property type="component" value="Unassembled WGS sequence"/>
</dbReference>
<feature type="compositionally biased region" description="Pro residues" evidence="1">
    <location>
        <begin position="166"/>
        <end position="188"/>
    </location>
</feature>
<dbReference type="EMBL" id="JAAMPA010000001">
    <property type="protein sequence ID" value="NIH65804.1"/>
    <property type="molecule type" value="Genomic_DNA"/>
</dbReference>
<feature type="compositionally biased region" description="Low complexity" evidence="1">
    <location>
        <begin position="149"/>
        <end position="165"/>
    </location>
</feature>
<evidence type="ECO:0000313" key="4">
    <source>
        <dbReference type="EMBL" id="NIH65804.1"/>
    </source>
</evidence>
<organism evidence="4 5">
    <name type="scientific">Modestobacter marinus</name>
    <dbReference type="NCBI Taxonomy" id="477641"/>
    <lineage>
        <taxon>Bacteria</taxon>
        <taxon>Bacillati</taxon>
        <taxon>Actinomycetota</taxon>
        <taxon>Actinomycetes</taxon>
        <taxon>Geodermatophilales</taxon>
        <taxon>Geodermatophilaceae</taxon>
        <taxon>Modestobacter</taxon>
    </lineage>
</organism>
<proteinExistence type="predicted"/>
<accession>A0A846LGS6</accession>
<keyword evidence="2" id="KW-0472">Membrane</keyword>